<dbReference type="SUPFAM" id="SSF49313">
    <property type="entry name" value="Cadherin-like"/>
    <property type="match status" value="1"/>
</dbReference>
<dbReference type="SUPFAM" id="SSF48230">
    <property type="entry name" value="Chondroitin AC/alginate lyase"/>
    <property type="match status" value="1"/>
</dbReference>
<keyword evidence="1" id="KW-0732">Signal</keyword>
<name>A0ABS4UW21_9ACTN</name>
<protein>
    <submittedName>
        <fullName evidence="2">Uncharacterized protein</fullName>
    </submittedName>
</protein>
<dbReference type="EMBL" id="JAGINT010000002">
    <property type="protein sequence ID" value="MBP2355815.1"/>
    <property type="molecule type" value="Genomic_DNA"/>
</dbReference>
<dbReference type="InterPro" id="IPR013783">
    <property type="entry name" value="Ig-like_fold"/>
</dbReference>
<keyword evidence="3" id="KW-1185">Reference proteome</keyword>
<feature type="signal peptide" evidence="1">
    <location>
        <begin position="1"/>
        <end position="27"/>
    </location>
</feature>
<dbReference type="InterPro" id="IPR036278">
    <property type="entry name" value="Sialidase_sf"/>
</dbReference>
<dbReference type="Pfam" id="PF05345">
    <property type="entry name" value="He_PIG"/>
    <property type="match status" value="1"/>
</dbReference>
<evidence type="ECO:0000256" key="1">
    <source>
        <dbReference type="SAM" id="SignalP"/>
    </source>
</evidence>
<gene>
    <name evidence="2" type="ORF">JOF29_006925</name>
</gene>
<evidence type="ECO:0000313" key="2">
    <source>
        <dbReference type="EMBL" id="MBP2355815.1"/>
    </source>
</evidence>
<dbReference type="Gene3D" id="2.60.120.260">
    <property type="entry name" value="Galactose-binding domain-like"/>
    <property type="match status" value="2"/>
</dbReference>
<feature type="chain" id="PRO_5046897809" evidence="1">
    <location>
        <begin position="28"/>
        <end position="1139"/>
    </location>
</feature>
<reference evidence="2 3" key="1">
    <citation type="submission" date="2021-03" db="EMBL/GenBank/DDBJ databases">
        <title>Sequencing the genomes of 1000 actinobacteria strains.</title>
        <authorList>
            <person name="Klenk H.-P."/>
        </authorList>
    </citation>
    <scope>NUCLEOTIDE SEQUENCE [LARGE SCALE GENOMIC DNA]</scope>
    <source>
        <strain evidence="2 3">DSM 18824</strain>
    </source>
</reference>
<comment type="caution">
    <text evidence="2">The sequence shown here is derived from an EMBL/GenBank/DDBJ whole genome shotgun (WGS) entry which is preliminary data.</text>
</comment>
<dbReference type="InterPro" id="IPR008979">
    <property type="entry name" value="Galactose-bd-like_sf"/>
</dbReference>
<sequence length="1139" mass="122141">MACLRSIALAVLAVLLAVVGVVPVAAAAPAADPLPVLTPVRSSAGFVHPGLAVSASSLELARKQTRAGVEPWASYYAAMTATTYASTTFSSRNQGSVVDRPGTAAFNSQGVESKFIDDAFRAYTQAILYFLNGNPVYRENSLKLIRIWAHMDPNGYVYYPDAHIHSGAPLLRMLAAAEILRYSSVTAPAADGYDLKWSDGDTADLTGNLIVPLTSAFLYRNRNFMGQHSYSLIGAIAGYVFTDNLPRYREAVEWFSVNSANPDDDTNGALSKVMPVISKHDPRNPYHRTFVQLQEMGRDQAHAWDDVTMLTQLARVIDIQGTRLDPVRGTVSARPDAVSVYAFGGDRLLRGAEQFFAFMIGKTIPWIDTTQRGGVLSQAYRGRIFDPTNELYTIYRQKLGPAISAVAPSITEVATRQDSGAQFYWGTSSYNFWNSNPDFNPDSWLSFPASVAGSAPPVQRDALVQAETRSTPLTPGTSVRDGYVRMRPLRGGTTIAVRTMLYDNRNGYSPVGVRIRTNGTATLQLRKEQGLAPYYTLTLPDTHGAWRYVTYDMDTSKLRGNAGGDSLAYYTVTGSPAITVDVDAINLQAKDQLTPPQFAQGSDVQLLAVAGELFSTTLSATNALSYSAALPAGASLDPATGALTWQPNPGQVGDHDTFVVASNATTDSVLRVRLSVSATRQDAVNSALTGYDAGTTYVRSTRTAVESAKAAAEAGVGAEPATFAADLVALQTAVAHLEKLTPTLSDDGSFDYWGRATSASLSQVALGNMLDGDFNTYSGDLRAPAVIDFGAVFRVTADAFGLQARYNFGNRTQGANVYGSNDGRTWTVLTSRETTDTSGQGFALEKIAVRDEVKGLGFRFLKLQVDHPGPPTDPAYPGISSFSEFRIYGQRAEVSTALNAVSLSSSDSDPKLAQNGDRVTLTMAAAEPLSHLEASIEGLAAQVSHTDDQHWTATVTLPDDVAYGRALQFTVDYTTAAGQTGATIVYTTDGTSLALWNTHVRTVPIQQSWVVASSPAYPGVGTPEANGWRMFDGDLTTFTDTTTSTGWVSVTPPPGTTLTFDTVRVHPRSNLPDRANGDLVQASTDGGTTWTTLTTITGITSGDQWYTYPLATQATYPAIRITDPHGGFTNLAEIQLLAG</sequence>
<dbReference type="SUPFAM" id="SSF50939">
    <property type="entry name" value="Sialidases"/>
    <property type="match status" value="1"/>
</dbReference>
<evidence type="ECO:0000313" key="3">
    <source>
        <dbReference type="Proteomes" id="UP000755585"/>
    </source>
</evidence>
<dbReference type="InterPro" id="IPR015919">
    <property type="entry name" value="Cadherin-like_sf"/>
</dbReference>
<proteinExistence type="predicted"/>
<organism evidence="2 3">
    <name type="scientific">Kribbella aluminosa</name>
    <dbReference type="NCBI Taxonomy" id="416017"/>
    <lineage>
        <taxon>Bacteria</taxon>
        <taxon>Bacillati</taxon>
        <taxon>Actinomycetota</taxon>
        <taxon>Actinomycetes</taxon>
        <taxon>Propionibacteriales</taxon>
        <taxon>Kribbellaceae</taxon>
        <taxon>Kribbella</taxon>
    </lineage>
</organism>
<dbReference type="Proteomes" id="UP000755585">
    <property type="component" value="Unassembled WGS sequence"/>
</dbReference>
<dbReference type="InterPro" id="IPR008929">
    <property type="entry name" value="Chondroitin_lyas"/>
</dbReference>
<dbReference type="RefSeq" id="WP_209698426.1">
    <property type="nucleotide sequence ID" value="NZ_BAAAVU010000005.1"/>
</dbReference>
<accession>A0ABS4UW21</accession>
<dbReference type="Gene3D" id="1.50.10.100">
    <property type="entry name" value="Chondroitin AC/alginate lyase"/>
    <property type="match status" value="1"/>
</dbReference>
<dbReference type="Gene3D" id="2.60.40.10">
    <property type="entry name" value="Immunoglobulins"/>
    <property type="match status" value="1"/>
</dbReference>
<dbReference type="SUPFAM" id="SSF49785">
    <property type="entry name" value="Galactose-binding domain-like"/>
    <property type="match status" value="1"/>
</dbReference>